<keyword evidence="2" id="KW-1185">Reference proteome</keyword>
<protein>
    <submittedName>
        <fullName evidence="1">Uncharacterized protein</fullName>
    </submittedName>
</protein>
<organism evidence="1 2">
    <name type="scientific">Lasiosphaeria ovina</name>
    <dbReference type="NCBI Taxonomy" id="92902"/>
    <lineage>
        <taxon>Eukaryota</taxon>
        <taxon>Fungi</taxon>
        <taxon>Dikarya</taxon>
        <taxon>Ascomycota</taxon>
        <taxon>Pezizomycotina</taxon>
        <taxon>Sordariomycetes</taxon>
        <taxon>Sordariomycetidae</taxon>
        <taxon>Sordariales</taxon>
        <taxon>Lasiosphaeriaceae</taxon>
        <taxon>Lasiosphaeria</taxon>
    </lineage>
</organism>
<evidence type="ECO:0000313" key="1">
    <source>
        <dbReference type="EMBL" id="KAK3382863.1"/>
    </source>
</evidence>
<comment type="caution">
    <text evidence="1">The sequence shown here is derived from an EMBL/GenBank/DDBJ whole genome shotgun (WGS) entry which is preliminary data.</text>
</comment>
<proteinExistence type="predicted"/>
<reference evidence="1" key="1">
    <citation type="journal article" date="2023" name="Mol. Phylogenet. Evol.">
        <title>Genome-scale phylogeny and comparative genomics of the fungal order Sordariales.</title>
        <authorList>
            <person name="Hensen N."/>
            <person name="Bonometti L."/>
            <person name="Westerberg I."/>
            <person name="Brannstrom I.O."/>
            <person name="Guillou S."/>
            <person name="Cros-Aarteil S."/>
            <person name="Calhoun S."/>
            <person name="Haridas S."/>
            <person name="Kuo A."/>
            <person name="Mondo S."/>
            <person name="Pangilinan J."/>
            <person name="Riley R."/>
            <person name="LaButti K."/>
            <person name="Andreopoulos B."/>
            <person name="Lipzen A."/>
            <person name="Chen C."/>
            <person name="Yan M."/>
            <person name="Daum C."/>
            <person name="Ng V."/>
            <person name="Clum A."/>
            <person name="Steindorff A."/>
            <person name="Ohm R.A."/>
            <person name="Martin F."/>
            <person name="Silar P."/>
            <person name="Natvig D.O."/>
            <person name="Lalanne C."/>
            <person name="Gautier V."/>
            <person name="Ament-Velasquez S.L."/>
            <person name="Kruys A."/>
            <person name="Hutchinson M.I."/>
            <person name="Powell A.J."/>
            <person name="Barry K."/>
            <person name="Miller A.N."/>
            <person name="Grigoriev I.V."/>
            <person name="Debuchy R."/>
            <person name="Gladieux P."/>
            <person name="Hiltunen Thoren M."/>
            <person name="Johannesson H."/>
        </authorList>
    </citation>
    <scope>NUCLEOTIDE SEQUENCE</scope>
    <source>
        <strain evidence="1">CBS 958.72</strain>
    </source>
</reference>
<dbReference type="EMBL" id="JAULSN010000001">
    <property type="protein sequence ID" value="KAK3382863.1"/>
    <property type="molecule type" value="Genomic_DNA"/>
</dbReference>
<reference evidence="1" key="2">
    <citation type="submission" date="2023-06" db="EMBL/GenBank/DDBJ databases">
        <authorList>
            <consortium name="Lawrence Berkeley National Laboratory"/>
            <person name="Haridas S."/>
            <person name="Hensen N."/>
            <person name="Bonometti L."/>
            <person name="Westerberg I."/>
            <person name="Brannstrom I.O."/>
            <person name="Guillou S."/>
            <person name="Cros-Aarteil S."/>
            <person name="Calhoun S."/>
            <person name="Kuo A."/>
            <person name="Mondo S."/>
            <person name="Pangilinan J."/>
            <person name="Riley R."/>
            <person name="Labutti K."/>
            <person name="Andreopoulos B."/>
            <person name="Lipzen A."/>
            <person name="Chen C."/>
            <person name="Yanf M."/>
            <person name="Daum C."/>
            <person name="Ng V."/>
            <person name="Clum A."/>
            <person name="Steindorff A."/>
            <person name="Ohm R."/>
            <person name="Martin F."/>
            <person name="Silar P."/>
            <person name="Natvig D."/>
            <person name="Lalanne C."/>
            <person name="Gautier V."/>
            <person name="Ament-Velasquez S.L."/>
            <person name="Kruys A."/>
            <person name="Hutchinson M.I."/>
            <person name="Powell A.J."/>
            <person name="Barry K."/>
            <person name="Miller A.N."/>
            <person name="Grigoriev I.V."/>
            <person name="Debuchy R."/>
            <person name="Gladieux P."/>
            <person name="Thoren M.H."/>
            <person name="Johannesson H."/>
        </authorList>
    </citation>
    <scope>NUCLEOTIDE SEQUENCE</scope>
    <source>
        <strain evidence="1">CBS 958.72</strain>
    </source>
</reference>
<gene>
    <name evidence="1" type="ORF">B0T24DRAFT_25771</name>
</gene>
<evidence type="ECO:0000313" key="2">
    <source>
        <dbReference type="Proteomes" id="UP001287356"/>
    </source>
</evidence>
<accession>A0AAE0NJT7</accession>
<dbReference type="AlphaFoldDB" id="A0AAE0NJT7"/>
<name>A0AAE0NJT7_9PEZI</name>
<sequence length="241" mass="27152">MAIKGLRDKPRPPVPHARIWRVQSFAVSIGKLRDPEHGVPSPIGRGHIWAEKCALAEKLPSWRVLKRPIDADEINAGWVLGELEGSLISVWWCLTAASYDLHARQVFRLPSSFETRTAVEDWTRRTSPTQRRPSRSLLTWQPAEVTSTTCKVRGWPSINAVIFWMVPRRGVEWDSRGSGGRRNRDGNEVTTLGIWMHLSCPRPGTDRPVSQFEADVGSRYLHAMRSVRSGLAGCARTTSRP</sequence>
<dbReference type="Proteomes" id="UP001287356">
    <property type="component" value="Unassembled WGS sequence"/>
</dbReference>